<gene>
    <name evidence="15" type="ORF">D9613_011336</name>
</gene>
<evidence type="ECO:0000256" key="9">
    <source>
        <dbReference type="ARBA" id="ARBA00023002"/>
    </source>
</evidence>
<evidence type="ECO:0000256" key="4">
    <source>
        <dbReference type="ARBA" id="ARBA00010617"/>
    </source>
</evidence>
<evidence type="ECO:0000256" key="5">
    <source>
        <dbReference type="ARBA" id="ARBA00022617"/>
    </source>
</evidence>
<evidence type="ECO:0000256" key="8">
    <source>
        <dbReference type="ARBA" id="ARBA00022989"/>
    </source>
</evidence>
<evidence type="ECO:0000256" key="3">
    <source>
        <dbReference type="ARBA" id="ARBA00004721"/>
    </source>
</evidence>
<dbReference type="InterPro" id="IPR017972">
    <property type="entry name" value="Cyt_P450_CS"/>
</dbReference>
<evidence type="ECO:0000256" key="1">
    <source>
        <dbReference type="ARBA" id="ARBA00001971"/>
    </source>
</evidence>
<dbReference type="PRINTS" id="PR00463">
    <property type="entry name" value="EP450I"/>
</dbReference>
<dbReference type="Pfam" id="PF00067">
    <property type="entry name" value="p450"/>
    <property type="match status" value="1"/>
</dbReference>
<accession>A0A8H4QSJ2</accession>
<feature type="binding site" description="axial binding residue" evidence="13">
    <location>
        <position position="475"/>
    </location>
    <ligand>
        <name>heme</name>
        <dbReference type="ChEBI" id="CHEBI:30413"/>
    </ligand>
    <ligandPart>
        <name>Fe</name>
        <dbReference type="ChEBI" id="CHEBI:18248"/>
    </ligandPart>
</feature>
<keyword evidence="12" id="KW-0472">Membrane</keyword>
<organism evidence="15 16">
    <name type="scientific">Agrocybe pediades</name>
    <dbReference type="NCBI Taxonomy" id="84607"/>
    <lineage>
        <taxon>Eukaryota</taxon>
        <taxon>Fungi</taxon>
        <taxon>Dikarya</taxon>
        <taxon>Basidiomycota</taxon>
        <taxon>Agaricomycotina</taxon>
        <taxon>Agaricomycetes</taxon>
        <taxon>Agaricomycetidae</taxon>
        <taxon>Agaricales</taxon>
        <taxon>Agaricineae</taxon>
        <taxon>Strophariaceae</taxon>
        <taxon>Agrocybe</taxon>
    </lineage>
</organism>
<evidence type="ECO:0000256" key="12">
    <source>
        <dbReference type="ARBA" id="ARBA00023136"/>
    </source>
</evidence>
<evidence type="ECO:0000256" key="13">
    <source>
        <dbReference type="PIRSR" id="PIRSR602401-1"/>
    </source>
</evidence>
<dbReference type="AlphaFoldDB" id="A0A8H4QSJ2"/>
<dbReference type="SUPFAM" id="SSF48264">
    <property type="entry name" value="Cytochrome P450"/>
    <property type="match status" value="1"/>
</dbReference>
<evidence type="ECO:0000256" key="11">
    <source>
        <dbReference type="ARBA" id="ARBA00023033"/>
    </source>
</evidence>
<dbReference type="PANTHER" id="PTHR24305">
    <property type="entry name" value="CYTOCHROME P450"/>
    <property type="match status" value="1"/>
</dbReference>
<comment type="caution">
    <text evidence="15">The sequence shown here is derived from an EMBL/GenBank/DDBJ whole genome shotgun (WGS) entry which is preliminary data.</text>
</comment>
<comment type="pathway">
    <text evidence="3">Secondary metabolite biosynthesis; terpenoid biosynthesis.</text>
</comment>
<comment type="subcellular location">
    <subcellularLocation>
        <location evidence="2">Membrane</location>
    </subcellularLocation>
</comment>
<evidence type="ECO:0000313" key="16">
    <source>
        <dbReference type="Proteomes" id="UP000521872"/>
    </source>
</evidence>
<dbReference type="PROSITE" id="PS00086">
    <property type="entry name" value="CYTOCHROME_P450"/>
    <property type="match status" value="1"/>
</dbReference>
<dbReference type="InterPro" id="IPR050121">
    <property type="entry name" value="Cytochrome_P450_monoxygenase"/>
</dbReference>
<evidence type="ECO:0000256" key="14">
    <source>
        <dbReference type="RuleBase" id="RU000461"/>
    </source>
</evidence>
<dbReference type="GO" id="GO:0016705">
    <property type="term" value="F:oxidoreductase activity, acting on paired donors, with incorporation or reduction of molecular oxygen"/>
    <property type="evidence" value="ECO:0007669"/>
    <property type="project" value="InterPro"/>
</dbReference>
<keyword evidence="7 13" id="KW-0479">Metal-binding</keyword>
<proteinExistence type="inferred from homology"/>
<dbReference type="InterPro" id="IPR001128">
    <property type="entry name" value="Cyt_P450"/>
</dbReference>
<name>A0A8H4QSJ2_9AGAR</name>
<dbReference type="InterPro" id="IPR002401">
    <property type="entry name" value="Cyt_P450_E_grp-I"/>
</dbReference>
<evidence type="ECO:0008006" key="17">
    <source>
        <dbReference type="Google" id="ProtNLM"/>
    </source>
</evidence>
<keyword evidence="6" id="KW-0812">Transmembrane</keyword>
<dbReference type="PANTHER" id="PTHR24305:SF166">
    <property type="entry name" value="CYTOCHROME P450 12A4, MITOCHONDRIAL-RELATED"/>
    <property type="match status" value="1"/>
</dbReference>
<keyword evidence="8" id="KW-1133">Transmembrane helix</keyword>
<dbReference type="Gene3D" id="1.10.630.10">
    <property type="entry name" value="Cytochrome P450"/>
    <property type="match status" value="1"/>
</dbReference>
<keyword evidence="5 13" id="KW-0349">Heme</keyword>
<keyword evidence="9 14" id="KW-0560">Oxidoreductase</keyword>
<dbReference type="GO" id="GO:0016020">
    <property type="term" value="C:membrane"/>
    <property type="evidence" value="ECO:0007669"/>
    <property type="project" value="UniProtKB-SubCell"/>
</dbReference>
<dbReference type="GO" id="GO:0004497">
    <property type="term" value="F:monooxygenase activity"/>
    <property type="evidence" value="ECO:0007669"/>
    <property type="project" value="UniProtKB-KW"/>
</dbReference>
<keyword evidence="10 13" id="KW-0408">Iron</keyword>
<dbReference type="GO" id="GO:0005506">
    <property type="term" value="F:iron ion binding"/>
    <property type="evidence" value="ECO:0007669"/>
    <property type="project" value="InterPro"/>
</dbReference>
<keyword evidence="11 14" id="KW-0503">Monooxygenase</keyword>
<evidence type="ECO:0000256" key="10">
    <source>
        <dbReference type="ARBA" id="ARBA00023004"/>
    </source>
</evidence>
<evidence type="ECO:0000313" key="15">
    <source>
        <dbReference type="EMBL" id="KAF4616071.1"/>
    </source>
</evidence>
<keyword evidence="16" id="KW-1185">Reference proteome</keyword>
<evidence type="ECO:0000256" key="6">
    <source>
        <dbReference type="ARBA" id="ARBA00022692"/>
    </source>
</evidence>
<comment type="cofactor">
    <cofactor evidence="1 13">
        <name>heme</name>
        <dbReference type="ChEBI" id="CHEBI:30413"/>
    </cofactor>
</comment>
<dbReference type="Proteomes" id="UP000521872">
    <property type="component" value="Unassembled WGS sequence"/>
</dbReference>
<sequence>MVFVPPGVLLAASVSALVYLLFKSLFRRIKSFKSTGLRGPPRRSLILGETGYIRLSPDPKLIYKEWARQYGPVFRIALPAGSEAIIVTDSKAATQILSKDTYSYVKTVGLRAVIERLVGRGVLWAEGDEHKRQRRIMNPPFSTAALRNSVPMIYEKAHQLQAAWEALLDSEKGRSKVEVELHDWILKLLLDIVGCSIFDYDFHTLEGQTPPILTALQSLNDTKPTKLEILAYMASIFVPPPLVKWVGKLPSQRNQLMANVAVSSRDILERVLEESKKKTEVEKEDEDRKSLLRVLVEGDMGMDLSREERKDMIVTQMKAILVAGPDPVAATVVWALIELARRPDIQEALRAEIVASAGADAEWESLDSSFPFLDAVVSEIVRLRPTTGEAPRVAVEDDVLQLSEPIIDASGKVINEVNIAKGTKIIIPNHYMNSVPAIWGEDSTTFNPYRWLRKEDEQTRSRRRLYSFGDGPRMCIGRAFALMTLKASPLFLDSNIETGLTYCDLYRLLSLL</sequence>
<protein>
    <recommendedName>
        <fullName evidence="17">Cytochrome P450</fullName>
    </recommendedName>
</protein>
<comment type="similarity">
    <text evidence="4 14">Belongs to the cytochrome P450 family.</text>
</comment>
<evidence type="ECO:0000256" key="2">
    <source>
        <dbReference type="ARBA" id="ARBA00004370"/>
    </source>
</evidence>
<dbReference type="InterPro" id="IPR036396">
    <property type="entry name" value="Cyt_P450_sf"/>
</dbReference>
<evidence type="ECO:0000256" key="7">
    <source>
        <dbReference type="ARBA" id="ARBA00022723"/>
    </source>
</evidence>
<reference evidence="15 16" key="1">
    <citation type="submission" date="2019-12" db="EMBL/GenBank/DDBJ databases">
        <authorList>
            <person name="Floudas D."/>
            <person name="Bentzer J."/>
            <person name="Ahren D."/>
            <person name="Johansson T."/>
            <person name="Persson P."/>
            <person name="Tunlid A."/>
        </authorList>
    </citation>
    <scope>NUCLEOTIDE SEQUENCE [LARGE SCALE GENOMIC DNA]</scope>
    <source>
        <strain evidence="15 16">CBS 102.39</strain>
    </source>
</reference>
<dbReference type="GO" id="GO:0020037">
    <property type="term" value="F:heme binding"/>
    <property type="evidence" value="ECO:0007669"/>
    <property type="project" value="InterPro"/>
</dbReference>
<dbReference type="EMBL" id="JAACJL010000032">
    <property type="protein sequence ID" value="KAF4616071.1"/>
    <property type="molecule type" value="Genomic_DNA"/>
</dbReference>
<dbReference type="PRINTS" id="PR00385">
    <property type="entry name" value="P450"/>
</dbReference>